<keyword evidence="5" id="KW-1185">Reference proteome</keyword>
<evidence type="ECO:0000256" key="3">
    <source>
        <dbReference type="SAM" id="SignalP"/>
    </source>
</evidence>
<feature type="region of interest" description="Disordered" evidence="1">
    <location>
        <begin position="81"/>
        <end position="100"/>
    </location>
</feature>
<dbReference type="Proteomes" id="UP000179769">
    <property type="component" value="Unassembled WGS sequence"/>
</dbReference>
<feature type="compositionally biased region" description="Pro residues" evidence="1">
    <location>
        <begin position="141"/>
        <end position="151"/>
    </location>
</feature>
<accession>A0A1S1PF70</accession>
<comment type="caution">
    <text evidence="4">The sequence shown here is derived from an EMBL/GenBank/DDBJ whole genome shotgun (WGS) entry which is preliminary data.</text>
</comment>
<protein>
    <submittedName>
        <fullName evidence="4">Uncharacterized protein</fullName>
    </submittedName>
</protein>
<reference evidence="5" key="1">
    <citation type="submission" date="2016-07" db="EMBL/GenBank/DDBJ databases">
        <title>Frankia sp. NRRL B-16219 Genome sequencing.</title>
        <authorList>
            <person name="Ghodhbane-Gtari F."/>
            <person name="Swanson E."/>
            <person name="Gueddou A."/>
            <person name="Louati M."/>
            <person name="Nouioui I."/>
            <person name="Hezbri K."/>
            <person name="Abebe-Akele F."/>
            <person name="Simpson S."/>
            <person name="Morris K."/>
            <person name="Thomas K."/>
            <person name="Gtari M."/>
            <person name="Tisa L.S."/>
        </authorList>
    </citation>
    <scope>NUCLEOTIDE SEQUENCE [LARGE SCALE GENOMIC DNA]</scope>
    <source>
        <strain evidence="5">NRRL B-16219</strain>
    </source>
</reference>
<keyword evidence="2" id="KW-0472">Membrane</keyword>
<feature type="region of interest" description="Disordered" evidence="1">
    <location>
        <begin position="128"/>
        <end position="151"/>
    </location>
</feature>
<name>A0A1S1PF70_9ACTN</name>
<evidence type="ECO:0000256" key="1">
    <source>
        <dbReference type="SAM" id="MobiDB-lite"/>
    </source>
</evidence>
<sequence>MPARRSVRASLLWAALLAVLGLVGATPNALSQAAAGAGWSADIAAIAPAAVTADGPAAPSTSASPGTLSSASTAAAPIPTDLGRAWFDGRPPMVGQQQRSDHQLLALGAALGVLAVGAAWLVPGRGSAGRTPFEHRGGPGPRAPPRAPAYA</sequence>
<keyword evidence="2" id="KW-0812">Transmembrane</keyword>
<feature type="region of interest" description="Disordered" evidence="1">
    <location>
        <begin position="53"/>
        <end position="74"/>
    </location>
</feature>
<gene>
    <name evidence="4" type="ORF">BBK14_08645</name>
</gene>
<evidence type="ECO:0000313" key="4">
    <source>
        <dbReference type="EMBL" id="OHV20330.1"/>
    </source>
</evidence>
<proteinExistence type="predicted"/>
<feature type="transmembrane region" description="Helical" evidence="2">
    <location>
        <begin position="104"/>
        <end position="122"/>
    </location>
</feature>
<feature type="signal peptide" evidence="3">
    <location>
        <begin position="1"/>
        <end position="25"/>
    </location>
</feature>
<evidence type="ECO:0000256" key="2">
    <source>
        <dbReference type="SAM" id="Phobius"/>
    </source>
</evidence>
<dbReference type="AlphaFoldDB" id="A0A1S1PF70"/>
<keyword evidence="3" id="KW-0732">Signal</keyword>
<evidence type="ECO:0000313" key="5">
    <source>
        <dbReference type="Proteomes" id="UP000179769"/>
    </source>
</evidence>
<dbReference type="EMBL" id="MAXA01000268">
    <property type="protein sequence ID" value="OHV20330.1"/>
    <property type="molecule type" value="Genomic_DNA"/>
</dbReference>
<feature type="chain" id="PRO_5010369577" evidence="3">
    <location>
        <begin position="26"/>
        <end position="151"/>
    </location>
</feature>
<organism evidence="4 5">
    <name type="scientific">Parafrankia soli</name>
    <dbReference type="NCBI Taxonomy" id="2599596"/>
    <lineage>
        <taxon>Bacteria</taxon>
        <taxon>Bacillati</taxon>
        <taxon>Actinomycetota</taxon>
        <taxon>Actinomycetes</taxon>
        <taxon>Frankiales</taxon>
        <taxon>Frankiaceae</taxon>
        <taxon>Parafrankia</taxon>
    </lineage>
</organism>
<keyword evidence="2" id="KW-1133">Transmembrane helix</keyword>